<dbReference type="Proteomes" id="UP000683925">
    <property type="component" value="Unassembled WGS sequence"/>
</dbReference>
<organism evidence="2 3">
    <name type="scientific">Paramecium octaurelia</name>
    <dbReference type="NCBI Taxonomy" id="43137"/>
    <lineage>
        <taxon>Eukaryota</taxon>
        <taxon>Sar</taxon>
        <taxon>Alveolata</taxon>
        <taxon>Ciliophora</taxon>
        <taxon>Intramacronucleata</taxon>
        <taxon>Oligohymenophorea</taxon>
        <taxon>Peniculida</taxon>
        <taxon>Parameciidae</taxon>
        <taxon>Paramecium</taxon>
    </lineage>
</organism>
<keyword evidence="3" id="KW-1185">Reference proteome</keyword>
<name>A0A8S1WFL1_PAROT</name>
<dbReference type="OMA" id="CKCNISI"/>
<feature type="compositionally biased region" description="Low complexity" evidence="1">
    <location>
        <begin position="67"/>
        <end position="79"/>
    </location>
</feature>
<comment type="caution">
    <text evidence="2">The sequence shown here is derived from an EMBL/GenBank/DDBJ whole genome shotgun (WGS) entry which is preliminary data.</text>
</comment>
<evidence type="ECO:0000313" key="2">
    <source>
        <dbReference type="EMBL" id="CAD8184756.1"/>
    </source>
</evidence>
<reference evidence="2" key="1">
    <citation type="submission" date="2021-01" db="EMBL/GenBank/DDBJ databases">
        <authorList>
            <consortium name="Genoscope - CEA"/>
            <person name="William W."/>
        </authorList>
    </citation>
    <scope>NUCLEOTIDE SEQUENCE</scope>
</reference>
<dbReference type="OrthoDB" id="10355336at2759"/>
<dbReference type="EMBL" id="CAJJDP010000083">
    <property type="protein sequence ID" value="CAD8184756.1"/>
    <property type="molecule type" value="Genomic_DNA"/>
</dbReference>
<gene>
    <name evidence="2" type="ORF">POCTA_138.1.T0840041</name>
</gene>
<evidence type="ECO:0008006" key="4">
    <source>
        <dbReference type="Google" id="ProtNLM"/>
    </source>
</evidence>
<protein>
    <recommendedName>
        <fullName evidence="4">RING-type domain-containing protein</fullName>
    </recommendedName>
</protein>
<accession>A0A8S1WFL1</accession>
<evidence type="ECO:0000313" key="3">
    <source>
        <dbReference type="Proteomes" id="UP000683925"/>
    </source>
</evidence>
<sequence>MQNQHAQILSRQNFSQGNYNLLENGQVQQDIKQQPLNQSTASNTKKIKIISETELNDTSSYSKTRQQQDNTEQSSQQQIIIRQDSFQKNSTDQYKQEMESRIIISSQLFKDDVIETMALTQIFTCSYCLGSLSSQNILLPCFHYYHQECFSEMINNFLIRGYFKVFQCKCNISIPYKTLISLASKDSKLVEDLLIQQQAWIISSAPLKIQDQISGDRKNINNIKAFIREQINNYKAGLIKK</sequence>
<evidence type="ECO:0000256" key="1">
    <source>
        <dbReference type="SAM" id="MobiDB-lite"/>
    </source>
</evidence>
<proteinExistence type="predicted"/>
<feature type="region of interest" description="Disordered" evidence="1">
    <location>
        <begin position="58"/>
        <end position="79"/>
    </location>
</feature>
<dbReference type="AlphaFoldDB" id="A0A8S1WFL1"/>